<name>A0ABD0MRB9_CIRMR</name>
<accession>A0ABD0MRB9</accession>
<evidence type="ECO:0000313" key="7">
    <source>
        <dbReference type="Proteomes" id="UP001529510"/>
    </source>
</evidence>
<evidence type="ECO:0000256" key="2">
    <source>
        <dbReference type="ARBA" id="ARBA00022771"/>
    </source>
</evidence>
<dbReference type="PROSITE" id="PS50119">
    <property type="entry name" value="ZF_BBOX"/>
    <property type="match status" value="1"/>
</dbReference>
<dbReference type="InterPro" id="IPR000315">
    <property type="entry name" value="Znf_B-box"/>
</dbReference>
<dbReference type="Gene3D" id="4.10.830.40">
    <property type="match status" value="1"/>
</dbReference>
<proteinExistence type="predicted"/>
<dbReference type="GO" id="GO:0008270">
    <property type="term" value="F:zinc ion binding"/>
    <property type="evidence" value="ECO:0007669"/>
    <property type="project" value="UniProtKB-KW"/>
</dbReference>
<dbReference type="PANTHER" id="PTHR25465">
    <property type="entry name" value="B-BOX DOMAIN CONTAINING"/>
    <property type="match status" value="1"/>
</dbReference>
<protein>
    <recommendedName>
        <fullName evidence="5">B box-type domain-containing protein</fullName>
    </recommendedName>
</protein>
<reference evidence="6 7" key="1">
    <citation type="submission" date="2024-05" db="EMBL/GenBank/DDBJ databases">
        <title>Genome sequencing and assembly of Indian major carp, Cirrhinus mrigala (Hamilton, 1822).</title>
        <authorList>
            <person name="Mohindra V."/>
            <person name="Chowdhury L.M."/>
            <person name="Lal K."/>
            <person name="Jena J.K."/>
        </authorList>
    </citation>
    <scope>NUCLEOTIDE SEQUENCE [LARGE SCALE GENOMIC DNA]</scope>
    <source>
        <strain evidence="6">CM1030</strain>
        <tissue evidence="6">Blood</tissue>
    </source>
</reference>
<keyword evidence="1" id="KW-0479">Metal-binding</keyword>
<keyword evidence="3" id="KW-0862">Zinc</keyword>
<dbReference type="SUPFAM" id="SSF57845">
    <property type="entry name" value="B-box zinc-binding domain"/>
    <property type="match status" value="1"/>
</dbReference>
<dbReference type="Pfam" id="PF00643">
    <property type="entry name" value="zf-B_box"/>
    <property type="match status" value="1"/>
</dbReference>
<gene>
    <name evidence="6" type="ORF">M9458_052247</name>
</gene>
<dbReference type="PANTHER" id="PTHR25465:SF5">
    <property type="entry name" value="E3 UBIQUITIN_ISG15 LIGASE TRIM25-RELATED"/>
    <property type="match status" value="1"/>
</dbReference>
<dbReference type="AlphaFoldDB" id="A0ABD0MRB9"/>
<comment type="caution">
    <text evidence="6">The sequence shown here is derived from an EMBL/GenBank/DDBJ whole genome shotgun (WGS) entry which is preliminary data.</text>
</comment>
<keyword evidence="2 4" id="KW-0863">Zinc-finger</keyword>
<evidence type="ECO:0000256" key="4">
    <source>
        <dbReference type="PROSITE-ProRule" id="PRU00024"/>
    </source>
</evidence>
<dbReference type="Gene3D" id="3.30.160.60">
    <property type="entry name" value="Classic Zinc Finger"/>
    <property type="match status" value="1"/>
</dbReference>
<evidence type="ECO:0000256" key="3">
    <source>
        <dbReference type="ARBA" id="ARBA00022833"/>
    </source>
</evidence>
<evidence type="ECO:0000313" key="6">
    <source>
        <dbReference type="EMBL" id="KAL0152524.1"/>
    </source>
</evidence>
<dbReference type="EMBL" id="JAMKFB020000189">
    <property type="protein sequence ID" value="KAL0152524.1"/>
    <property type="molecule type" value="Genomic_DNA"/>
</dbReference>
<feature type="non-terminal residue" evidence="6">
    <location>
        <position position="129"/>
    </location>
</feature>
<dbReference type="SMART" id="SM00336">
    <property type="entry name" value="BBOX"/>
    <property type="match status" value="1"/>
</dbReference>
<dbReference type="Proteomes" id="UP001529510">
    <property type="component" value="Unassembled WGS sequence"/>
</dbReference>
<evidence type="ECO:0000256" key="1">
    <source>
        <dbReference type="ARBA" id="ARBA00022723"/>
    </source>
</evidence>
<organism evidence="6 7">
    <name type="scientific">Cirrhinus mrigala</name>
    <name type="common">Mrigala</name>
    <dbReference type="NCBI Taxonomy" id="683832"/>
    <lineage>
        <taxon>Eukaryota</taxon>
        <taxon>Metazoa</taxon>
        <taxon>Chordata</taxon>
        <taxon>Craniata</taxon>
        <taxon>Vertebrata</taxon>
        <taxon>Euteleostomi</taxon>
        <taxon>Actinopterygii</taxon>
        <taxon>Neopterygii</taxon>
        <taxon>Teleostei</taxon>
        <taxon>Ostariophysi</taxon>
        <taxon>Cypriniformes</taxon>
        <taxon>Cyprinidae</taxon>
        <taxon>Labeoninae</taxon>
        <taxon>Labeonini</taxon>
        <taxon>Cirrhinus</taxon>
    </lineage>
</organism>
<keyword evidence="7" id="KW-1185">Reference proteome</keyword>
<evidence type="ECO:0000259" key="5">
    <source>
        <dbReference type="PROSITE" id="PS50119"/>
    </source>
</evidence>
<sequence>MAEARNTMLAEVEEKLKTTKLPADCNTGAGDVQCGKCTERKYKAIKSCLVCLNSYCQNHLEQHESWFKEDRHNLIDATGRLQEMICQKHHKLLEFFCRTDQKYICMQCNMDKHKIHDTVSAAAQRTEKQ</sequence>
<dbReference type="CDD" id="cd19769">
    <property type="entry name" value="Bbox2_TRIM16-like"/>
    <property type="match status" value="1"/>
</dbReference>
<dbReference type="InterPro" id="IPR051051">
    <property type="entry name" value="E3_ubiq-ligase_TRIM/RNF"/>
</dbReference>
<feature type="domain" description="B box-type" evidence="5">
    <location>
        <begin position="81"/>
        <end position="121"/>
    </location>
</feature>